<dbReference type="Proteomes" id="UP001324634">
    <property type="component" value="Chromosome"/>
</dbReference>
<dbReference type="InterPro" id="IPR003758">
    <property type="entry name" value="LpxK"/>
</dbReference>
<evidence type="ECO:0000256" key="12">
    <source>
        <dbReference type="ARBA" id="ARBA00029757"/>
    </source>
</evidence>
<dbReference type="InterPro" id="IPR027417">
    <property type="entry name" value="P-loop_NTPase"/>
</dbReference>
<dbReference type="AlphaFoldDB" id="A0AAX4HNY3"/>
<sequence>MNESLQKNRVRLKSLIKGTAFTPLSMLWEWVYRVRRSFYEYGVFKKATFKVPVISVGNISFGGTGKTPTIVWLADWLIENGLTPVVLTRGYKGQLEHSSGLLKSGQKFRLNPFDYGDEPLMISNKMKKGAVIVGKKRAENLMKYFSEVHPDVVLLDDGFQHLQIFRSFNLVLFDATMALNLYKVAPLGYLREGLSALKDADAIIISRADMVTKEKLDKLIGTLSEHFHHRPPLALTRYQPLGVFDVHDKYIFSIHELKGLRAIAVTAIAGPDSFYRYLESFGVEITEKVSFPDHYFFTPEDVNELLIKASQQSAVILCSEKDMVKMKRVSLDSRILFTKVKVEFMSGEAELLKSLSKVLRLDSPVQ</sequence>
<evidence type="ECO:0000313" key="14">
    <source>
        <dbReference type="EMBL" id="WPU64674.1"/>
    </source>
</evidence>
<keyword evidence="8 13" id="KW-0547">Nucleotide-binding</keyword>
<evidence type="ECO:0000256" key="3">
    <source>
        <dbReference type="ARBA" id="ARBA00012071"/>
    </source>
</evidence>
<dbReference type="HAMAP" id="MF_00409">
    <property type="entry name" value="LpxK"/>
    <property type="match status" value="1"/>
</dbReference>
<evidence type="ECO:0000256" key="9">
    <source>
        <dbReference type="ARBA" id="ARBA00022777"/>
    </source>
</evidence>
<dbReference type="KEGG" id="psti:SOO65_18425"/>
<reference evidence="14 15" key="1">
    <citation type="submission" date="2023-11" db="EMBL/GenBank/DDBJ databases">
        <title>Peredibacter starrii A3.12.</title>
        <authorList>
            <person name="Mitchell R.J."/>
        </authorList>
    </citation>
    <scope>NUCLEOTIDE SEQUENCE [LARGE SCALE GENOMIC DNA]</scope>
    <source>
        <strain evidence="14 15">A3.12</strain>
    </source>
</reference>
<dbReference type="NCBIfam" id="TIGR00682">
    <property type="entry name" value="lpxK"/>
    <property type="match status" value="1"/>
</dbReference>
<gene>
    <name evidence="13 14" type="primary">lpxK</name>
    <name evidence="14" type="ORF">SOO65_18425</name>
</gene>
<dbReference type="PANTHER" id="PTHR42724">
    <property type="entry name" value="TETRAACYLDISACCHARIDE 4'-KINASE"/>
    <property type="match status" value="1"/>
</dbReference>
<comment type="function">
    <text evidence="1 13">Transfers the gamma-phosphate of ATP to the 4'-position of a tetraacyldisaccharide 1-phosphate intermediate (termed DS-1-P) to form tetraacyldisaccharide 1,4'-bis-phosphate (lipid IVA).</text>
</comment>
<name>A0AAX4HNY3_9BACT</name>
<accession>A0AAX4HNY3</accession>
<keyword evidence="11 13" id="KW-0443">Lipid metabolism</keyword>
<dbReference type="RefSeq" id="WP_321393899.1">
    <property type="nucleotide sequence ID" value="NZ_CP139487.1"/>
</dbReference>
<evidence type="ECO:0000256" key="2">
    <source>
        <dbReference type="ARBA" id="ARBA00004870"/>
    </source>
</evidence>
<keyword evidence="9 13" id="KW-0418">Kinase</keyword>
<protein>
    <recommendedName>
        <fullName evidence="4 13">Tetraacyldisaccharide 4'-kinase</fullName>
        <ecNumber evidence="3 13">2.7.1.130</ecNumber>
    </recommendedName>
    <alternativeName>
        <fullName evidence="12 13">Lipid A 4'-kinase</fullName>
    </alternativeName>
</protein>
<comment type="pathway">
    <text evidence="2 13">Glycolipid biosynthesis; lipid IV(A) biosynthesis; lipid IV(A) from (3R)-3-hydroxytetradecanoyl-[acyl-carrier-protein] and UDP-N-acetyl-alpha-D-glucosamine: step 6/6.</text>
</comment>
<dbReference type="Pfam" id="PF02606">
    <property type="entry name" value="LpxK"/>
    <property type="match status" value="1"/>
</dbReference>
<dbReference type="GO" id="GO:0009029">
    <property type="term" value="F:lipid-A 4'-kinase activity"/>
    <property type="evidence" value="ECO:0007669"/>
    <property type="project" value="UniProtKB-UniRule"/>
</dbReference>
<dbReference type="EC" id="2.7.1.130" evidence="3 13"/>
<evidence type="ECO:0000256" key="4">
    <source>
        <dbReference type="ARBA" id="ARBA00016436"/>
    </source>
</evidence>
<evidence type="ECO:0000256" key="7">
    <source>
        <dbReference type="ARBA" id="ARBA00022679"/>
    </source>
</evidence>
<feature type="binding site" evidence="13">
    <location>
        <begin position="60"/>
        <end position="67"/>
    </location>
    <ligand>
        <name>ATP</name>
        <dbReference type="ChEBI" id="CHEBI:30616"/>
    </ligand>
</feature>
<keyword evidence="5 13" id="KW-0444">Lipid biosynthesis</keyword>
<dbReference type="GO" id="GO:0009244">
    <property type="term" value="P:lipopolysaccharide core region biosynthetic process"/>
    <property type="evidence" value="ECO:0007669"/>
    <property type="project" value="TreeGrafter"/>
</dbReference>
<organism evidence="14 15">
    <name type="scientific">Peredibacter starrii</name>
    <dbReference type="NCBI Taxonomy" id="28202"/>
    <lineage>
        <taxon>Bacteria</taxon>
        <taxon>Pseudomonadati</taxon>
        <taxon>Bdellovibrionota</taxon>
        <taxon>Bacteriovoracia</taxon>
        <taxon>Bacteriovoracales</taxon>
        <taxon>Bacteriovoracaceae</taxon>
        <taxon>Peredibacter</taxon>
    </lineage>
</organism>
<keyword evidence="7 13" id="KW-0808">Transferase</keyword>
<comment type="catalytic activity">
    <reaction evidence="13">
        <text>a lipid A disaccharide + ATP = a lipid IVA + ADP + H(+)</text>
        <dbReference type="Rhea" id="RHEA:67840"/>
        <dbReference type="ChEBI" id="CHEBI:15378"/>
        <dbReference type="ChEBI" id="CHEBI:30616"/>
        <dbReference type="ChEBI" id="CHEBI:176343"/>
        <dbReference type="ChEBI" id="CHEBI:176425"/>
        <dbReference type="ChEBI" id="CHEBI:456216"/>
        <dbReference type="EC" id="2.7.1.130"/>
    </reaction>
</comment>
<dbReference type="PANTHER" id="PTHR42724:SF1">
    <property type="entry name" value="TETRAACYLDISACCHARIDE 4'-KINASE, MITOCHONDRIAL-RELATED"/>
    <property type="match status" value="1"/>
</dbReference>
<evidence type="ECO:0000256" key="8">
    <source>
        <dbReference type="ARBA" id="ARBA00022741"/>
    </source>
</evidence>
<evidence type="ECO:0000256" key="11">
    <source>
        <dbReference type="ARBA" id="ARBA00023098"/>
    </source>
</evidence>
<evidence type="ECO:0000256" key="10">
    <source>
        <dbReference type="ARBA" id="ARBA00022840"/>
    </source>
</evidence>
<evidence type="ECO:0000256" key="5">
    <source>
        <dbReference type="ARBA" id="ARBA00022516"/>
    </source>
</evidence>
<comment type="similarity">
    <text evidence="13">Belongs to the LpxK family.</text>
</comment>
<evidence type="ECO:0000256" key="6">
    <source>
        <dbReference type="ARBA" id="ARBA00022556"/>
    </source>
</evidence>
<dbReference type="GO" id="GO:0005524">
    <property type="term" value="F:ATP binding"/>
    <property type="evidence" value="ECO:0007669"/>
    <property type="project" value="UniProtKB-UniRule"/>
</dbReference>
<dbReference type="GO" id="GO:0005886">
    <property type="term" value="C:plasma membrane"/>
    <property type="evidence" value="ECO:0007669"/>
    <property type="project" value="TreeGrafter"/>
</dbReference>
<evidence type="ECO:0000256" key="1">
    <source>
        <dbReference type="ARBA" id="ARBA00002274"/>
    </source>
</evidence>
<evidence type="ECO:0000256" key="13">
    <source>
        <dbReference type="HAMAP-Rule" id="MF_00409"/>
    </source>
</evidence>
<keyword evidence="10 13" id="KW-0067">ATP-binding</keyword>
<dbReference type="SUPFAM" id="SSF52540">
    <property type="entry name" value="P-loop containing nucleoside triphosphate hydrolases"/>
    <property type="match status" value="1"/>
</dbReference>
<keyword evidence="6 13" id="KW-0441">Lipid A biosynthesis</keyword>
<keyword evidence="15" id="KW-1185">Reference proteome</keyword>
<evidence type="ECO:0000313" key="15">
    <source>
        <dbReference type="Proteomes" id="UP001324634"/>
    </source>
</evidence>
<dbReference type="EMBL" id="CP139487">
    <property type="protein sequence ID" value="WPU64674.1"/>
    <property type="molecule type" value="Genomic_DNA"/>
</dbReference>
<dbReference type="GO" id="GO:0009245">
    <property type="term" value="P:lipid A biosynthetic process"/>
    <property type="evidence" value="ECO:0007669"/>
    <property type="project" value="UniProtKB-UniRule"/>
</dbReference>
<proteinExistence type="inferred from homology"/>